<dbReference type="GeneID" id="20645951"/>
<evidence type="ECO:0000313" key="1">
    <source>
        <dbReference type="EMBL" id="EGZ21530.1"/>
    </source>
</evidence>
<dbReference type="PANTHER" id="PTHR33050">
    <property type="entry name" value="REVERSE TRANSCRIPTASE DOMAIN-CONTAINING PROTEIN"/>
    <property type="match status" value="1"/>
</dbReference>
<reference evidence="1 2" key="1">
    <citation type="journal article" date="2006" name="Science">
        <title>Phytophthora genome sequences uncover evolutionary origins and mechanisms of pathogenesis.</title>
        <authorList>
            <person name="Tyler B.M."/>
            <person name="Tripathy S."/>
            <person name="Zhang X."/>
            <person name="Dehal P."/>
            <person name="Jiang R.H."/>
            <person name="Aerts A."/>
            <person name="Arredondo F.D."/>
            <person name="Baxter L."/>
            <person name="Bensasson D."/>
            <person name="Beynon J.L."/>
            <person name="Chapman J."/>
            <person name="Damasceno C.M."/>
            <person name="Dorrance A.E."/>
            <person name="Dou D."/>
            <person name="Dickerman A.W."/>
            <person name="Dubchak I.L."/>
            <person name="Garbelotto M."/>
            <person name="Gijzen M."/>
            <person name="Gordon S.G."/>
            <person name="Govers F."/>
            <person name="Grunwald N.J."/>
            <person name="Huang W."/>
            <person name="Ivors K.L."/>
            <person name="Jones R.W."/>
            <person name="Kamoun S."/>
            <person name="Krampis K."/>
            <person name="Lamour K.H."/>
            <person name="Lee M.K."/>
            <person name="McDonald W.H."/>
            <person name="Medina M."/>
            <person name="Meijer H.J."/>
            <person name="Nordberg E.K."/>
            <person name="Maclean D.J."/>
            <person name="Ospina-Giraldo M.D."/>
            <person name="Morris P.F."/>
            <person name="Phuntumart V."/>
            <person name="Putnam N.H."/>
            <person name="Rash S."/>
            <person name="Rose J.K."/>
            <person name="Sakihama Y."/>
            <person name="Salamov A.A."/>
            <person name="Savidor A."/>
            <person name="Scheuring C.F."/>
            <person name="Smith B.M."/>
            <person name="Sobral B.W."/>
            <person name="Terry A."/>
            <person name="Torto-Alalibo T.A."/>
            <person name="Win J."/>
            <person name="Xu Z."/>
            <person name="Zhang H."/>
            <person name="Grigoriev I.V."/>
            <person name="Rokhsar D.S."/>
            <person name="Boore J.L."/>
        </authorList>
    </citation>
    <scope>NUCLEOTIDE SEQUENCE [LARGE SCALE GENOMIC DNA]</scope>
    <source>
        <strain evidence="1 2">P6497</strain>
    </source>
</reference>
<proteinExistence type="predicted"/>
<dbReference type="AlphaFoldDB" id="G4Z3X8"/>
<dbReference type="CDD" id="cd09275">
    <property type="entry name" value="RNase_HI_RT_DIRS1"/>
    <property type="match status" value="1"/>
</dbReference>
<name>G4Z3X8_PHYSP</name>
<dbReference type="KEGG" id="psoj:PHYSODRAFT_329463"/>
<dbReference type="RefSeq" id="XP_009524247.1">
    <property type="nucleotide sequence ID" value="XM_009525952.1"/>
</dbReference>
<dbReference type="InterPro" id="IPR052055">
    <property type="entry name" value="Hepadnavirus_pol/RT"/>
</dbReference>
<dbReference type="InParanoid" id="G4Z3X8"/>
<dbReference type="EMBL" id="JH159153">
    <property type="protein sequence ID" value="EGZ21530.1"/>
    <property type="molecule type" value="Genomic_DNA"/>
</dbReference>
<sequence>MGTTAKSLDDILAALDVLALLVEEVYQPFVGENISLHYREEELADLVFWIDERLEKSFIQVQNIIHERRLGSLQASAATTSLPPRSWGSYRFADQWRDVVRQGVVPRWKDGFPWQDTPPPNHGSARRALNALIKNIRKGPDEDRYLVLDIDLLGHLDGIFCSPFGAVPKGDKPLSEDARVIHDLSFPVHGSVNEFTVPETEIAVHYDGARAIAARIEEVETHCPGLARRMSGDVSGAFRHIPLHDDHCGHFSGTIPELGVLIVDLCCPFGWRNSPAAYAIAGGAINHLYSTSKPLWPLQPAHGTREFDGKVWCDDHNCVEPAVGTRLEEAATELRAAMVAVLGPSACNEDKFTAWVTRGSALGLDWDLQRRTVSMPQAKIEKARQRVCDLQHPAPFFQRLADAQRRTPHVGCFPLAESALDDLRWFRAILSASHFNSIPLARFTRSQPPSVEVLMDASDVGLCALLLARREYIQVRLDAEERAAIHEQKHGGAFTFGINIRELMSAAFAAITWGHLWTASDDGADVHVRLRIDNTSAVAWSNKRAARDNPYAQMLLRLIALLEVRHGFCLSAEHIPGSENVMADAGSRSWESRAKAAAFTKLCVGWSQVTVPPSSRKLSQVWARCSAREL</sequence>
<accession>G4Z3X8</accession>
<keyword evidence="2" id="KW-1185">Reference proteome</keyword>
<protein>
    <submittedName>
        <fullName evidence="1">Uncharacterized protein</fullName>
    </submittedName>
</protein>
<gene>
    <name evidence="1" type="ORF">PHYSODRAFT_329463</name>
</gene>
<dbReference type="SUPFAM" id="SSF56672">
    <property type="entry name" value="DNA/RNA polymerases"/>
    <property type="match status" value="1"/>
</dbReference>
<dbReference type="Proteomes" id="UP000002640">
    <property type="component" value="Unassembled WGS sequence"/>
</dbReference>
<dbReference type="InterPro" id="IPR043502">
    <property type="entry name" value="DNA/RNA_pol_sf"/>
</dbReference>
<organism evidence="1 2">
    <name type="scientific">Phytophthora sojae (strain P6497)</name>
    <name type="common">Soybean stem and root rot agent</name>
    <name type="synonym">Phytophthora megasperma f. sp. glycines</name>
    <dbReference type="NCBI Taxonomy" id="1094619"/>
    <lineage>
        <taxon>Eukaryota</taxon>
        <taxon>Sar</taxon>
        <taxon>Stramenopiles</taxon>
        <taxon>Oomycota</taxon>
        <taxon>Peronosporomycetes</taxon>
        <taxon>Peronosporales</taxon>
        <taxon>Peronosporaceae</taxon>
        <taxon>Phytophthora</taxon>
    </lineage>
</organism>
<dbReference type="PANTHER" id="PTHR33050:SF7">
    <property type="entry name" value="RIBONUCLEASE H"/>
    <property type="match status" value="1"/>
</dbReference>
<evidence type="ECO:0000313" key="2">
    <source>
        <dbReference type="Proteomes" id="UP000002640"/>
    </source>
</evidence>